<sequence length="465" mass="51824">MTTGTIQIQAKRPALPLLEPRFAALKKSLVKPEHREKVEESYGRLCRVLASDAEFIRKTGPAMVPEIDFNSLFDETSSQGPAELPPAFADLVRERGCVVLRNVVPEAQATAWEAELIEYTRTHPNVGGFPVEDPQNWSLWWTRPQVQIRSHPRVLAAMACVSRLWHVADPSLPVDLGAQVMYPDRFRIRHPSPNEAYTLPAHLDSGAIERWEDPANRANFAAIFEGNWQDWDGWEAGGRIHAASDLYSVEAACTCWRSLQGWLSLSHTNTGEGTLRLLPNLKASVAYCMLRPLFGNSFAEKEGTIDDSQPTFPGSTPGCTQFFPTRDHHPHLDLDKSMIGIPPVRPGDYVFWHCDLVHEVDRFHPGTTNSSVVYNACSPLTPYNIDSLVGNRAAFAQAMPPPDFELSEYGREQECDHADHGARQENVLCKEGLQALGLAPFDANAPGLTEGEREIRRLANEKLGF</sequence>
<dbReference type="Pfam" id="PF07350">
    <property type="entry name" value="Gig2-like"/>
    <property type="match status" value="1"/>
</dbReference>
<dbReference type="SUPFAM" id="SSF51197">
    <property type="entry name" value="Clavaminate synthase-like"/>
    <property type="match status" value="1"/>
</dbReference>
<dbReference type="InterPro" id="IPR027443">
    <property type="entry name" value="IPNS-like_sf"/>
</dbReference>
<dbReference type="PANTHER" id="PTHR30613">
    <property type="entry name" value="UNCHARACTERIZED PROTEIN YBIU-RELATED"/>
    <property type="match status" value="1"/>
</dbReference>
<dbReference type="Gene3D" id="2.60.120.330">
    <property type="entry name" value="B-lactam Antibiotic, Isopenicillin N Synthase, Chain"/>
    <property type="match status" value="1"/>
</dbReference>
<organism evidence="1 2">
    <name type="scientific">Sporothrix eucalyptigena</name>
    <dbReference type="NCBI Taxonomy" id="1812306"/>
    <lineage>
        <taxon>Eukaryota</taxon>
        <taxon>Fungi</taxon>
        <taxon>Dikarya</taxon>
        <taxon>Ascomycota</taxon>
        <taxon>Pezizomycotina</taxon>
        <taxon>Sordariomycetes</taxon>
        <taxon>Sordariomycetidae</taxon>
        <taxon>Ophiostomatales</taxon>
        <taxon>Ophiostomataceae</taxon>
        <taxon>Sporothrix</taxon>
    </lineage>
</organism>
<accession>A0ABP0CZW1</accession>
<dbReference type="Proteomes" id="UP001642482">
    <property type="component" value="Unassembled WGS sequence"/>
</dbReference>
<proteinExistence type="predicted"/>
<evidence type="ECO:0000313" key="1">
    <source>
        <dbReference type="EMBL" id="CAK7236714.1"/>
    </source>
</evidence>
<dbReference type="EMBL" id="CAWUHD010000168">
    <property type="protein sequence ID" value="CAK7236714.1"/>
    <property type="molecule type" value="Genomic_DNA"/>
</dbReference>
<keyword evidence="2" id="KW-1185">Reference proteome</keyword>
<name>A0ABP0CZW1_9PEZI</name>
<protein>
    <recommendedName>
        <fullName evidence="3">DUF1479 domain protein</fullName>
    </recommendedName>
</protein>
<dbReference type="PANTHER" id="PTHR30613:SF1">
    <property type="entry name" value="DUF1479 DOMAIN PROTEIN (AFU_ORTHOLOGUE AFUA_5G09280)"/>
    <property type="match status" value="1"/>
</dbReference>
<comment type="caution">
    <text evidence="1">The sequence shown here is derived from an EMBL/GenBank/DDBJ whole genome shotgun (WGS) entry which is preliminary data.</text>
</comment>
<reference evidence="1 2" key="1">
    <citation type="submission" date="2024-01" db="EMBL/GenBank/DDBJ databases">
        <authorList>
            <person name="Allen C."/>
            <person name="Tagirdzhanova G."/>
        </authorList>
    </citation>
    <scope>NUCLEOTIDE SEQUENCE [LARGE SCALE GENOMIC DNA]</scope>
</reference>
<evidence type="ECO:0000313" key="2">
    <source>
        <dbReference type="Proteomes" id="UP001642482"/>
    </source>
</evidence>
<gene>
    <name evidence="1" type="ORF">SEUCBS140593_009712</name>
</gene>
<evidence type="ECO:0008006" key="3">
    <source>
        <dbReference type="Google" id="ProtNLM"/>
    </source>
</evidence>
<dbReference type="InterPro" id="IPR010856">
    <property type="entry name" value="Gig2-like"/>
</dbReference>